<gene>
    <name evidence="2" type="ORF">GRAN_0183</name>
</gene>
<dbReference type="RefSeq" id="WP_128911132.1">
    <property type="nucleotide sequence ID" value="NZ_RDSM01000001.1"/>
</dbReference>
<keyword evidence="1" id="KW-0732">Signal</keyword>
<feature type="chain" id="PRO_5020235523" evidence="1">
    <location>
        <begin position="23"/>
        <end position="179"/>
    </location>
</feature>
<dbReference type="AlphaFoldDB" id="A0A4Q0SZW4"/>
<accession>A0A4Q0SZW4</accession>
<dbReference type="OrthoDB" id="117854at2"/>
<feature type="signal peptide" evidence="1">
    <location>
        <begin position="1"/>
        <end position="22"/>
    </location>
</feature>
<name>A0A4Q0SZW4_9BACT</name>
<sequence length="179" mass="20575">MLSRVFLTALLLFFTPILRAQAHESALSEKEVEILRETAYVASDRVLAFVKFLDERSNSIQQLATKPRRPGREEDIHDLCEQFTSIADELDDNLDDYGPRHRDIRKSLPKLLAATDRWATALKTPADNEAYNVSRKLALEAVRDLRESSTKLIEEQKAWFLAHPPPKDEPAHAYEERPH</sequence>
<reference evidence="2 3" key="1">
    <citation type="submission" date="2018-11" db="EMBL/GenBank/DDBJ databases">
        <authorList>
            <person name="Mardanov A.V."/>
            <person name="Ravin N.V."/>
            <person name="Dedysh S.N."/>
        </authorList>
    </citation>
    <scope>NUCLEOTIDE SEQUENCE [LARGE SCALE GENOMIC DNA]</scope>
    <source>
        <strain evidence="2 3">AF10</strain>
    </source>
</reference>
<reference evidence="3" key="2">
    <citation type="submission" date="2019-02" db="EMBL/GenBank/DDBJ databases">
        <title>Granulicella sibirica sp. nov., a psychrotolerant acidobacterium isolated from an organic soil layer in forested tundra, West Siberia.</title>
        <authorList>
            <person name="Oshkin I.Y."/>
            <person name="Kulichevskaya I.S."/>
            <person name="Rijpstra W.I.C."/>
            <person name="Sinninghe Damste J.S."/>
            <person name="Rakitin A.L."/>
            <person name="Ravin N.V."/>
            <person name="Dedysh S.N."/>
        </authorList>
    </citation>
    <scope>NUCLEOTIDE SEQUENCE [LARGE SCALE GENOMIC DNA]</scope>
    <source>
        <strain evidence="3">AF10</strain>
    </source>
</reference>
<protein>
    <submittedName>
        <fullName evidence="2">Uncharacterized protein</fullName>
    </submittedName>
</protein>
<dbReference type="EMBL" id="RDSM01000001">
    <property type="protein sequence ID" value="RXH56873.1"/>
    <property type="molecule type" value="Genomic_DNA"/>
</dbReference>
<evidence type="ECO:0000256" key="1">
    <source>
        <dbReference type="SAM" id="SignalP"/>
    </source>
</evidence>
<evidence type="ECO:0000313" key="2">
    <source>
        <dbReference type="EMBL" id="RXH56873.1"/>
    </source>
</evidence>
<organism evidence="2 3">
    <name type="scientific">Granulicella sibirica</name>
    <dbReference type="NCBI Taxonomy" id="2479048"/>
    <lineage>
        <taxon>Bacteria</taxon>
        <taxon>Pseudomonadati</taxon>
        <taxon>Acidobacteriota</taxon>
        <taxon>Terriglobia</taxon>
        <taxon>Terriglobales</taxon>
        <taxon>Acidobacteriaceae</taxon>
        <taxon>Granulicella</taxon>
    </lineage>
</organism>
<dbReference type="Proteomes" id="UP000289437">
    <property type="component" value="Unassembled WGS sequence"/>
</dbReference>
<evidence type="ECO:0000313" key="3">
    <source>
        <dbReference type="Proteomes" id="UP000289437"/>
    </source>
</evidence>
<keyword evidence="3" id="KW-1185">Reference proteome</keyword>
<comment type="caution">
    <text evidence="2">The sequence shown here is derived from an EMBL/GenBank/DDBJ whole genome shotgun (WGS) entry which is preliminary data.</text>
</comment>
<proteinExistence type="predicted"/>